<organism evidence="1 2">
    <name type="scientific">Maribacter cobaltidurans</name>
    <dbReference type="NCBI Taxonomy" id="1178778"/>
    <lineage>
        <taxon>Bacteria</taxon>
        <taxon>Pseudomonadati</taxon>
        <taxon>Bacteroidota</taxon>
        <taxon>Flavobacteriia</taxon>
        <taxon>Flavobacteriales</taxon>
        <taxon>Flavobacteriaceae</taxon>
        <taxon>Maribacter</taxon>
    </lineage>
</organism>
<dbReference type="SUPFAM" id="SSF52317">
    <property type="entry name" value="Class I glutamine amidotransferase-like"/>
    <property type="match status" value="1"/>
</dbReference>
<gene>
    <name evidence="1" type="ORF">CJ263_06750</name>
</gene>
<dbReference type="Proteomes" id="UP000215244">
    <property type="component" value="Chromosome"/>
</dbReference>
<accession>A0A223V3G1</accession>
<dbReference type="OrthoDB" id="9816308at2"/>
<dbReference type="KEGG" id="marb:CJ263_06750"/>
<dbReference type="EMBL" id="CP022957">
    <property type="protein sequence ID" value="ASV29945.1"/>
    <property type="molecule type" value="Genomic_DNA"/>
</dbReference>
<dbReference type="InterPro" id="IPR029010">
    <property type="entry name" value="ThuA-like"/>
</dbReference>
<reference evidence="1 2" key="1">
    <citation type="submission" date="2017-08" db="EMBL/GenBank/DDBJ databases">
        <title>The complete genome sequence of Maribacter sp. B1, isolated from deep-sea sediment.</title>
        <authorList>
            <person name="Wu Y.-H."/>
            <person name="Cheng H."/>
            <person name="Xu X.-W."/>
        </authorList>
    </citation>
    <scope>NUCLEOTIDE SEQUENCE [LARGE SCALE GENOMIC DNA]</scope>
    <source>
        <strain evidence="1 2">B1</strain>
    </source>
</reference>
<name>A0A223V3G1_9FLAO</name>
<dbReference type="RefSeq" id="WP_094996566.1">
    <property type="nucleotide sequence ID" value="NZ_BMJL01000006.1"/>
</dbReference>
<dbReference type="Pfam" id="PF06283">
    <property type="entry name" value="ThuA"/>
    <property type="match status" value="1"/>
</dbReference>
<protein>
    <submittedName>
        <fullName evidence="1">Uncharacterized protein</fullName>
    </submittedName>
</protein>
<dbReference type="PANTHER" id="PTHR40469:SF2">
    <property type="entry name" value="GALACTOSE-BINDING DOMAIN-LIKE SUPERFAMILY PROTEIN"/>
    <property type="match status" value="1"/>
</dbReference>
<evidence type="ECO:0000313" key="2">
    <source>
        <dbReference type="Proteomes" id="UP000215244"/>
    </source>
</evidence>
<sequence length="287" mass="32649">MKRKLKIALKIVLGLFLLFVIAIGLFIYKARYGFNFYESDPPELPADMVGHTVLLFSKTNGFRHGEAIDASIPAFEKMAKNNGWKLFSTDNGAVFNPEQLQKFDVVIWNNCSGKVLDKEQRQNFKSYLENGGGYLGIHASGDNSHQWEWYEKNVIGTLFSHHSLNPQFQMGTMHLEEGNATLTKALPTKWDREEEWYVFYDSPRDKGFKVLYALDEGNMNMSGNIPLLASDKDFGMGEDHPIVWYNTVGKGRVFYSALGHAGSAFEEPEHLQMLENAIQWAGKFNDE</sequence>
<dbReference type="AlphaFoldDB" id="A0A223V3G1"/>
<dbReference type="InterPro" id="IPR029062">
    <property type="entry name" value="Class_I_gatase-like"/>
</dbReference>
<dbReference type="PANTHER" id="PTHR40469">
    <property type="entry name" value="SECRETED GLYCOSYL HYDROLASE"/>
    <property type="match status" value="1"/>
</dbReference>
<evidence type="ECO:0000313" key="1">
    <source>
        <dbReference type="EMBL" id="ASV29945.1"/>
    </source>
</evidence>
<proteinExistence type="predicted"/>
<dbReference type="Gene3D" id="3.40.50.880">
    <property type="match status" value="1"/>
</dbReference>
<keyword evidence="2" id="KW-1185">Reference proteome</keyword>